<evidence type="ECO:0000313" key="5">
    <source>
        <dbReference type="Proteomes" id="UP000245506"/>
    </source>
</evidence>
<dbReference type="SFLD" id="SFLDS00019">
    <property type="entry name" value="Glutathione_Transferase_(cytos"/>
    <property type="match status" value="1"/>
</dbReference>
<dbReference type="OrthoDB" id="9810080at2"/>
<dbReference type="Pfam" id="PF00043">
    <property type="entry name" value="GST_C"/>
    <property type="match status" value="1"/>
</dbReference>
<dbReference type="CDD" id="cd03057">
    <property type="entry name" value="GST_N_Beta"/>
    <property type="match status" value="1"/>
</dbReference>
<dbReference type="InterPro" id="IPR004046">
    <property type="entry name" value="GST_C"/>
</dbReference>
<feature type="domain" description="GST N-terminal" evidence="2">
    <location>
        <begin position="1"/>
        <end position="81"/>
    </location>
</feature>
<dbReference type="PANTHER" id="PTHR44051:SF8">
    <property type="entry name" value="GLUTATHIONE S-TRANSFERASE GSTA"/>
    <property type="match status" value="1"/>
</dbReference>
<evidence type="ECO:0000259" key="2">
    <source>
        <dbReference type="PROSITE" id="PS50404"/>
    </source>
</evidence>
<evidence type="ECO:0000256" key="1">
    <source>
        <dbReference type="RuleBase" id="RU003494"/>
    </source>
</evidence>
<sequence>MNITLYFAPISCAIVPYITLTEAGADFEVKPINIRGKSPELAEFNKLNPKHKVPYLIVDEAPLSENVAIQLWIARSFPKAGLLPSDTWQEAQAISLLAWFASGIHPNISRYNSPLKFCDVAGTEDSVKRIARESLLESFKLVDSLLVDKDYFLNEFSAADAYFFWAFRRSGLFDFSLDDFQNCQAHQQRILERPSVQAAIAYENTLIEKFNLTP</sequence>
<dbReference type="InterPro" id="IPR036282">
    <property type="entry name" value="Glutathione-S-Trfase_C_sf"/>
</dbReference>
<dbReference type="PROSITE" id="PS50404">
    <property type="entry name" value="GST_NTER"/>
    <property type="match status" value="1"/>
</dbReference>
<dbReference type="SUPFAM" id="SSF47616">
    <property type="entry name" value="GST C-terminal domain-like"/>
    <property type="match status" value="1"/>
</dbReference>
<dbReference type="SUPFAM" id="SSF52833">
    <property type="entry name" value="Thioredoxin-like"/>
    <property type="match status" value="1"/>
</dbReference>
<keyword evidence="5" id="KW-1185">Reference proteome</keyword>
<dbReference type="Gene3D" id="1.20.1050.10">
    <property type="match status" value="1"/>
</dbReference>
<dbReference type="CDD" id="cd03188">
    <property type="entry name" value="GST_C_Beta"/>
    <property type="match status" value="1"/>
</dbReference>
<dbReference type="PROSITE" id="PS50405">
    <property type="entry name" value="GST_CTER"/>
    <property type="match status" value="1"/>
</dbReference>
<evidence type="ECO:0000313" key="4">
    <source>
        <dbReference type="EMBL" id="PWQ93123.1"/>
    </source>
</evidence>
<evidence type="ECO:0000259" key="3">
    <source>
        <dbReference type="PROSITE" id="PS50405"/>
    </source>
</evidence>
<dbReference type="Pfam" id="PF02798">
    <property type="entry name" value="GST_N"/>
    <property type="match status" value="1"/>
</dbReference>
<dbReference type="RefSeq" id="WP_109826670.1">
    <property type="nucleotide sequence ID" value="NZ_QGKL01000043.1"/>
</dbReference>
<comment type="similarity">
    <text evidence="1">Belongs to the GST superfamily.</text>
</comment>
<gene>
    <name evidence="4" type="ORF">DKT75_20760</name>
</gene>
<feature type="domain" description="GST C-terminal" evidence="3">
    <location>
        <begin position="86"/>
        <end position="214"/>
    </location>
</feature>
<proteinExistence type="inferred from homology"/>
<dbReference type="PANTHER" id="PTHR44051">
    <property type="entry name" value="GLUTATHIONE S-TRANSFERASE-RELATED"/>
    <property type="match status" value="1"/>
</dbReference>
<dbReference type="InterPro" id="IPR004045">
    <property type="entry name" value="Glutathione_S-Trfase_N"/>
</dbReference>
<dbReference type="EMBL" id="QGKL01000043">
    <property type="protein sequence ID" value="PWQ93123.1"/>
    <property type="molecule type" value="Genomic_DNA"/>
</dbReference>
<dbReference type="Proteomes" id="UP000245506">
    <property type="component" value="Unassembled WGS sequence"/>
</dbReference>
<comment type="caution">
    <text evidence="4">The sequence shown here is derived from an EMBL/GenBank/DDBJ whole genome shotgun (WGS) entry which is preliminary data.</text>
</comment>
<dbReference type="Gene3D" id="3.40.30.10">
    <property type="entry name" value="Glutaredoxin"/>
    <property type="match status" value="1"/>
</dbReference>
<dbReference type="InterPro" id="IPR036249">
    <property type="entry name" value="Thioredoxin-like_sf"/>
</dbReference>
<protein>
    <recommendedName>
        <fullName evidence="6">Glutathione S-transferase</fullName>
    </recommendedName>
</protein>
<reference evidence="4 5" key="1">
    <citation type="submission" date="2018-05" db="EMBL/GenBank/DDBJ databases">
        <title>Leucothrix arctica sp. nov., isolated from Arctic seawater.</title>
        <authorList>
            <person name="Choi A."/>
            <person name="Baek K."/>
        </authorList>
    </citation>
    <scope>NUCLEOTIDE SEQUENCE [LARGE SCALE GENOMIC DNA]</scope>
    <source>
        <strain evidence="4 5">IMCC9719</strain>
    </source>
</reference>
<name>A0A317C6T7_9GAMM</name>
<dbReference type="InterPro" id="IPR040079">
    <property type="entry name" value="Glutathione_S-Trfase"/>
</dbReference>
<dbReference type="SFLD" id="SFLDG00358">
    <property type="entry name" value="Main_(cytGST)"/>
    <property type="match status" value="1"/>
</dbReference>
<organism evidence="4 5">
    <name type="scientific">Leucothrix arctica</name>
    <dbReference type="NCBI Taxonomy" id="1481894"/>
    <lineage>
        <taxon>Bacteria</taxon>
        <taxon>Pseudomonadati</taxon>
        <taxon>Pseudomonadota</taxon>
        <taxon>Gammaproteobacteria</taxon>
        <taxon>Thiotrichales</taxon>
        <taxon>Thiotrichaceae</taxon>
        <taxon>Leucothrix</taxon>
    </lineage>
</organism>
<evidence type="ECO:0008006" key="6">
    <source>
        <dbReference type="Google" id="ProtNLM"/>
    </source>
</evidence>
<accession>A0A317C6T7</accession>
<dbReference type="InterPro" id="IPR010987">
    <property type="entry name" value="Glutathione-S-Trfase_C-like"/>
</dbReference>
<dbReference type="AlphaFoldDB" id="A0A317C6T7"/>